<keyword evidence="1" id="KW-0677">Repeat</keyword>
<reference evidence="5" key="1">
    <citation type="submission" date="2022-07" db="EMBL/GenBank/DDBJ databases">
        <title>Isolation, identification, and degradation of a PFOSA degrading strain from sewage treatment plant.</title>
        <authorList>
            <person name="Zhang L."/>
            <person name="Huo Y."/>
        </authorList>
    </citation>
    <scope>NUCLEOTIDE SEQUENCE</scope>
    <source>
        <strain evidence="5">C1</strain>
    </source>
</reference>
<feature type="signal peptide" evidence="4">
    <location>
        <begin position="1"/>
        <end position="20"/>
    </location>
</feature>
<feature type="chain" id="PRO_5046407634" evidence="4">
    <location>
        <begin position="21"/>
        <end position="552"/>
    </location>
</feature>
<dbReference type="RefSeq" id="WP_256552506.1">
    <property type="nucleotide sequence ID" value="NZ_CP101751.1"/>
</dbReference>
<protein>
    <submittedName>
        <fullName evidence="5">Tetratricopeptide repeat protein</fullName>
    </submittedName>
</protein>
<evidence type="ECO:0000256" key="3">
    <source>
        <dbReference type="PROSITE-ProRule" id="PRU00339"/>
    </source>
</evidence>
<dbReference type="InterPro" id="IPR019734">
    <property type="entry name" value="TPR_rpt"/>
</dbReference>
<dbReference type="Pfam" id="PF13414">
    <property type="entry name" value="TPR_11"/>
    <property type="match status" value="1"/>
</dbReference>
<dbReference type="PANTHER" id="PTHR45586">
    <property type="entry name" value="TPR REPEAT-CONTAINING PROTEIN PA4667"/>
    <property type="match status" value="1"/>
</dbReference>
<sequence>MKNVKVFSLLLSVIGTATFAQDLEQAKKAVDAEQYEKAKKILKSLVVSDPNNGRNFFYLGDLYLNEQVTDSAKIFFEKGLAAKDKGAMNYIGLGEINLDNGDGFGAEANFAKAIKDIKKKDTEEFLLIGRAYIKSERPDYKRAVENLKKVLVVDPKSAQAYLSLGDAYYGERNVNEAYSAYRNAYDNDNTLLMAKIKLAAITKNAKAFPEAVKAFNEIVATHPNYGPVYRELAETYYHWGASETSNYNAYVKKALEYYEKYMSLTDYSLESRMRHADFLILAKDYKALEAEAKKMQQLDKVNPRILRYLGYSAYENGNYQESVKALNEFIAKAEAKKIIARDYLHLGLAKIGLSKGADGKYEKVMFDQGVDEINKAVEKDPAIATELNEIGLKLFKEKFYREAGKIFEVAVKNTKSKNYLYDNFYLGYALYFNYDEKTSPKEELAKADVAFTNVIAASPTTQDAQLYKAKVNRTIDTPESKKVMVSAYEQYVKIVKEKGETEKAKNNLIEAYTYVGAYYANNGEKAKAVENLKELLVLEPGNKYATDTLKKL</sequence>
<dbReference type="Gene3D" id="1.25.40.10">
    <property type="entry name" value="Tetratricopeptide repeat domain"/>
    <property type="match status" value="3"/>
</dbReference>
<dbReference type="SMART" id="SM00028">
    <property type="entry name" value="TPR"/>
    <property type="match status" value="5"/>
</dbReference>
<evidence type="ECO:0000256" key="1">
    <source>
        <dbReference type="ARBA" id="ARBA00022737"/>
    </source>
</evidence>
<dbReference type="SUPFAM" id="SSF81901">
    <property type="entry name" value="HCP-like"/>
    <property type="match status" value="1"/>
</dbReference>
<name>A0ABY5IVK8_9FLAO</name>
<feature type="repeat" description="TPR" evidence="3">
    <location>
        <begin position="158"/>
        <end position="191"/>
    </location>
</feature>
<evidence type="ECO:0000256" key="4">
    <source>
        <dbReference type="SAM" id="SignalP"/>
    </source>
</evidence>
<proteinExistence type="predicted"/>
<dbReference type="Pfam" id="PF13174">
    <property type="entry name" value="TPR_6"/>
    <property type="match status" value="1"/>
</dbReference>
<feature type="repeat" description="TPR" evidence="3">
    <location>
        <begin position="509"/>
        <end position="542"/>
    </location>
</feature>
<keyword evidence="6" id="KW-1185">Reference proteome</keyword>
<gene>
    <name evidence="5" type="ORF">NOX80_06530</name>
</gene>
<evidence type="ECO:0000256" key="2">
    <source>
        <dbReference type="ARBA" id="ARBA00022803"/>
    </source>
</evidence>
<dbReference type="InterPro" id="IPR051012">
    <property type="entry name" value="CellSynth/LPSAsmb/PSIAsmb"/>
</dbReference>
<evidence type="ECO:0000313" key="6">
    <source>
        <dbReference type="Proteomes" id="UP001059844"/>
    </source>
</evidence>
<dbReference type="SUPFAM" id="SSF48452">
    <property type="entry name" value="TPR-like"/>
    <property type="match status" value="2"/>
</dbReference>
<dbReference type="PROSITE" id="PS50005">
    <property type="entry name" value="TPR"/>
    <property type="match status" value="2"/>
</dbReference>
<accession>A0ABY5IVK8</accession>
<evidence type="ECO:0000313" key="5">
    <source>
        <dbReference type="EMBL" id="UUC46853.1"/>
    </source>
</evidence>
<keyword evidence="2 3" id="KW-0802">TPR repeat</keyword>
<organism evidence="5 6">
    <name type="scientific">Flavobacterium cerinum</name>
    <dbReference type="NCBI Taxonomy" id="2502784"/>
    <lineage>
        <taxon>Bacteria</taxon>
        <taxon>Pseudomonadati</taxon>
        <taxon>Bacteroidota</taxon>
        <taxon>Flavobacteriia</taxon>
        <taxon>Flavobacteriales</taxon>
        <taxon>Flavobacteriaceae</taxon>
        <taxon>Flavobacterium</taxon>
    </lineage>
</organism>
<keyword evidence="4" id="KW-0732">Signal</keyword>
<dbReference type="Proteomes" id="UP001059844">
    <property type="component" value="Chromosome"/>
</dbReference>
<dbReference type="EMBL" id="CP101751">
    <property type="protein sequence ID" value="UUC46853.1"/>
    <property type="molecule type" value="Genomic_DNA"/>
</dbReference>
<dbReference type="InterPro" id="IPR011990">
    <property type="entry name" value="TPR-like_helical_dom_sf"/>
</dbReference>
<dbReference type="PANTHER" id="PTHR45586:SF1">
    <property type="entry name" value="LIPOPOLYSACCHARIDE ASSEMBLY PROTEIN B"/>
    <property type="match status" value="1"/>
</dbReference>